<keyword evidence="1" id="KW-1133">Transmembrane helix</keyword>
<feature type="transmembrane region" description="Helical" evidence="1">
    <location>
        <begin position="76"/>
        <end position="96"/>
    </location>
</feature>
<dbReference type="AlphaFoldDB" id="A0AA41FXH7"/>
<protein>
    <submittedName>
        <fullName evidence="2">Uncharacterized protein</fullName>
    </submittedName>
</protein>
<comment type="caution">
    <text evidence="2">The sequence shown here is derived from an EMBL/GenBank/DDBJ whole genome shotgun (WGS) entry which is preliminary data.</text>
</comment>
<feature type="transmembrane region" description="Helical" evidence="1">
    <location>
        <begin position="44"/>
        <end position="64"/>
    </location>
</feature>
<dbReference type="RefSeq" id="WP_162412090.1">
    <property type="nucleotide sequence ID" value="NZ_JAHQXE010000001.1"/>
</dbReference>
<accession>A0AA41FXH7</accession>
<organism evidence="2 3">
    <name type="scientific">Haloarcula salina</name>
    <dbReference type="NCBI Taxonomy" id="1429914"/>
    <lineage>
        <taxon>Archaea</taxon>
        <taxon>Methanobacteriati</taxon>
        <taxon>Methanobacteriota</taxon>
        <taxon>Stenosarchaea group</taxon>
        <taxon>Halobacteria</taxon>
        <taxon>Halobacteriales</taxon>
        <taxon>Haloarculaceae</taxon>
        <taxon>Haloarcula</taxon>
    </lineage>
</organism>
<dbReference type="InterPro" id="IPR058324">
    <property type="entry name" value="DUF8011"/>
</dbReference>
<keyword evidence="1" id="KW-0472">Membrane</keyword>
<keyword evidence="1" id="KW-0812">Transmembrane</keyword>
<gene>
    <name evidence="2" type="ORF">KTS37_02360</name>
</gene>
<reference evidence="2" key="1">
    <citation type="submission" date="2021-06" db="EMBL/GenBank/DDBJ databases">
        <title>New haloarchaea isolates fom saline soil.</title>
        <authorList>
            <person name="Duran-Viseras A."/>
            <person name="Sanchez-Porro C.S."/>
            <person name="Ventosa A."/>
        </authorList>
    </citation>
    <scope>NUCLEOTIDE SEQUENCE</scope>
    <source>
        <strain evidence="2">JCM 18369</strain>
    </source>
</reference>
<evidence type="ECO:0000313" key="2">
    <source>
        <dbReference type="EMBL" id="MBV0900620.1"/>
    </source>
</evidence>
<dbReference type="Proteomes" id="UP001166304">
    <property type="component" value="Unassembled WGS sequence"/>
</dbReference>
<keyword evidence="3" id="KW-1185">Reference proteome</keyword>
<evidence type="ECO:0000256" key="1">
    <source>
        <dbReference type="SAM" id="Phobius"/>
    </source>
</evidence>
<name>A0AA41FXH7_9EURY</name>
<sequence>MPSIISDAIFSEPSGRRHAAVMFGGALALALLYAYSALVGQSASIAVLFLLAGAALSGVAELLPSDRRLAAGGLRLTGILVLVCLLALVVVAPELVAG</sequence>
<dbReference type="EMBL" id="JAHQXE010000001">
    <property type="protein sequence ID" value="MBV0900620.1"/>
    <property type="molecule type" value="Genomic_DNA"/>
</dbReference>
<dbReference type="Pfam" id="PF26041">
    <property type="entry name" value="DUF8011"/>
    <property type="match status" value="1"/>
</dbReference>
<feature type="transmembrane region" description="Helical" evidence="1">
    <location>
        <begin position="20"/>
        <end position="38"/>
    </location>
</feature>
<evidence type="ECO:0000313" key="3">
    <source>
        <dbReference type="Proteomes" id="UP001166304"/>
    </source>
</evidence>
<proteinExistence type="predicted"/>